<name>A0A0D1WT93_EXOME</name>
<reference evidence="7 8" key="1">
    <citation type="submission" date="2015-01" db="EMBL/GenBank/DDBJ databases">
        <title>The Genome Sequence of Exophiala mesophila CBS40295.</title>
        <authorList>
            <consortium name="The Broad Institute Genomics Platform"/>
            <person name="Cuomo C."/>
            <person name="de Hoog S."/>
            <person name="Gorbushina A."/>
            <person name="Stielow B."/>
            <person name="Teixiera M."/>
            <person name="Abouelleil A."/>
            <person name="Chapman S.B."/>
            <person name="Priest M."/>
            <person name="Young S.K."/>
            <person name="Wortman J."/>
            <person name="Nusbaum C."/>
            <person name="Birren B."/>
        </authorList>
    </citation>
    <scope>NUCLEOTIDE SEQUENCE [LARGE SCALE GENOMIC DNA]</scope>
    <source>
        <strain evidence="7 8">CBS 40295</strain>
    </source>
</reference>
<evidence type="ECO:0000313" key="7">
    <source>
        <dbReference type="EMBL" id="KIV92420.1"/>
    </source>
</evidence>
<feature type="transmembrane region" description="Helical" evidence="6">
    <location>
        <begin position="324"/>
        <end position="348"/>
    </location>
</feature>
<feature type="transmembrane region" description="Helical" evidence="6">
    <location>
        <begin position="412"/>
        <end position="431"/>
    </location>
</feature>
<evidence type="ECO:0000256" key="2">
    <source>
        <dbReference type="ARBA" id="ARBA00022692"/>
    </source>
</evidence>
<dbReference type="PANTHER" id="PTHR23502:SF30">
    <property type="entry name" value="TRANSPORTER, PUTATIVE (AFU_ORTHOLOGUE AFUA_8G04702)-RELATED"/>
    <property type="match status" value="1"/>
</dbReference>
<dbReference type="VEuPathDB" id="FungiDB:PV10_03720"/>
<dbReference type="RefSeq" id="XP_016223994.1">
    <property type="nucleotide sequence ID" value="XM_016368206.1"/>
</dbReference>
<sequence length="553" mass="61396">MVASAHTVGAPDFVPGTVHLVDLDGTVHAAHAKGKQNDVVLVPTPSKDPDDPLNWSPRRKLLFVFCLCTYILVVGIPTAAIYSILVPISVDSGLSISTLVEGTGYMFLVLGWGCLIMQPLAMNYGKRPIYLLSTLGTVGMMIWAPYCLTRGQWIANKCLQGFFGAIIESLCEISVADVFFTHERGTYVGLYALFLAGSNFFAPIISGFINDGQGWKWVLHWCAIFNGVGFIILFFFMEETNFRRAPTTSVEPDAGIENESLSGNEKQPVDSEKTASAQPHRVVEEGVTYELSVTKMSYWQKLAIFRADVFQRRANFKGMILRPLIFFSFPVIFFSGFMYGSIVCYFNILNGTASVILSSPPYNFSASMVGLSYVSCLIGVFLGAYFSGPLGDKFILWKARRNNGVMEPEHRLWLYMSLFILIPGGFFIWGIGAAHHVHWFGLVFAMGMLAAAITIGCQLPISYCIDSYKDMSGDAIVTVILIRNTMSFAVSYGVTPWMTNMGYQNAFILAAFVAMAQICLFFVFIKYGKSLRKASIPRYWKYVNQLQAEGLVH</sequence>
<feature type="transmembrane region" description="Helical" evidence="6">
    <location>
        <begin position="105"/>
        <end position="122"/>
    </location>
</feature>
<keyword evidence="8" id="KW-1185">Reference proteome</keyword>
<dbReference type="HOGENOM" id="CLU_008455_13_3_1"/>
<dbReference type="InterPro" id="IPR036259">
    <property type="entry name" value="MFS_trans_sf"/>
</dbReference>
<dbReference type="Proteomes" id="UP000054302">
    <property type="component" value="Unassembled WGS sequence"/>
</dbReference>
<dbReference type="Gene3D" id="1.20.1250.20">
    <property type="entry name" value="MFS general substrate transporter like domains"/>
    <property type="match status" value="1"/>
</dbReference>
<dbReference type="Pfam" id="PF07690">
    <property type="entry name" value="MFS_1"/>
    <property type="match status" value="1"/>
</dbReference>
<protein>
    <recommendedName>
        <fullName evidence="9">Major facilitator superfamily (MFS) profile domain-containing protein</fullName>
    </recommendedName>
</protein>
<feature type="transmembrane region" description="Helical" evidence="6">
    <location>
        <begin position="61"/>
        <end position="85"/>
    </location>
</feature>
<evidence type="ECO:0000313" key="8">
    <source>
        <dbReference type="Proteomes" id="UP000054302"/>
    </source>
</evidence>
<dbReference type="OrthoDB" id="5215911at2759"/>
<feature type="transmembrane region" description="Helical" evidence="6">
    <location>
        <begin position="215"/>
        <end position="236"/>
    </location>
</feature>
<feature type="transmembrane region" description="Helical" evidence="6">
    <location>
        <begin position="129"/>
        <end position="146"/>
    </location>
</feature>
<evidence type="ECO:0008006" key="9">
    <source>
        <dbReference type="Google" id="ProtNLM"/>
    </source>
</evidence>
<dbReference type="GO" id="GO:0022857">
    <property type="term" value="F:transmembrane transporter activity"/>
    <property type="evidence" value="ECO:0007669"/>
    <property type="project" value="InterPro"/>
</dbReference>
<gene>
    <name evidence="7" type="ORF">PV10_03720</name>
</gene>
<dbReference type="GeneID" id="27321565"/>
<evidence type="ECO:0000256" key="5">
    <source>
        <dbReference type="SAM" id="MobiDB-lite"/>
    </source>
</evidence>
<feature type="transmembrane region" description="Helical" evidence="6">
    <location>
        <begin position="368"/>
        <end position="391"/>
    </location>
</feature>
<evidence type="ECO:0000256" key="6">
    <source>
        <dbReference type="SAM" id="Phobius"/>
    </source>
</evidence>
<feature type="transmembrane region" description="Helical" evidence="6">
    <location>
        <begin position="506"/>
        <end position="525"/>
    </location>
</feature>
<feature type="transmembrane region" description="Helical" evidence="6">
    <location>
        <begin position="187"/>
        <end position="209"/>
    </location>
</feature>
<comment type="subcellular location">
    <subcellularLocation>
        <location evidence="1">Membrane</location>
        <topology evidence="1">Multi-pass membrane protein</topology>
    </subcellularLocation>
</comment>
<evidence type="ECO:0000256" key="1">
    <source>
        <dbReference type="ARBA" id="ARBA00004141"/>
    </source>
</evidence>
<proteinExistence type="predicted"/>
<dbReference type="OMA" id="QYFTHER"/>
<dbReference type="InterPro" id="IPR011701">
    <property type="entry name" value="MFS"/>
</dbReference>
<evidence type="ECO:0000256" key="4">
    <source>
        <dbReference type="ARBA" id="ARBA00023136"/>
    </source>
</evidence>
<keyword evidence="3 6" id="KW-1133">Transmembrane helix</keyword>
<dbReference type="GO" id="GO:0005886">
    <property type="term" value="C:plasma membrane"/>
    <property type="evidence" value="ECO:0007669"/>
    <property type="project" value="TreeGrafter"/>
</dbReference>
<dbReference type="AlphaFoldDB" id="A0A0D1WT93"/>
<feature type="transmembrane region" description="Helical" evidence="6">
    <location>
        <begin position="475"/>
        <end position="494"/>
    </location>
</feature>
<keyword evidence="4 6" id="KW-0472">Membrane</keyword>
<keyword evidence="2 6" id="KW-0812">Transmembrane</keyword>
<feature type="transmembrane region" description="Helical" evidence="6">
    <location>
        <begin position="437"/>
        <end position="463"/>
    </location>
</feature>
<feature type="region of interest" description="Disordered" evidence="5">
    <location>
        <begin position="248"/>
        <end position="278"/>
    </location>
</feature>
<dbReference type="PANTHER" id="PTHR23502">
    <property type="entry name" value="MAJOR FACILITATOR SUPERFAMILY"/>
    <property type="match status" value="1"/>
</dbReference>
<organism evidence="7 8">
    <name type="scientific">Exophiala mesophila</name>
    <name type="common">Black yeast-like fungus</name>
    <dbReference type="NCBI Taxonomy" id="212818"/>
    <lineage>
        <taxon>Eukaryota</taxon>
        <taxon>Fungi</taxon>
        <taxon>Dikarya</taxon>
        <taxon>Ascomycota</taxon>
        <taxon>Pezizomycotina</taxon>
        <taxon>Eurotiomycetes</taxon>
        <taxon>Chaetothyriomycetidae</taxon>
        <taxon>Chaetothyriales</taxon>
        <taxon>Herpotrichiellaceae</taxon>
        <taxon>Exophiala</taxon>
    </lineage>
</organism>
<dbReference type="SUPFAM" id="SSF103473">
    <property type="entry name" value="MFS general substrate transporter"/>
    <property type="match status" value="1"/>
</dbReference>
<accession>A0A0D1WT93</accession>
<feature type="transmembrane region" description="Helical" evidence="6">
    <location>
        <begin position="161"/>
        <end position="180"/>
    </location>
</feature>
<dbReference type="STRING" id="212818.A0A0D1WT93"/>
<dbReference type="EMBL" id="KN847522">
    <property type="protein sequence ID" value="KIV92420.1"/>
    <property type="molecule type" value="Genomic_DNA"/>
</dbReference>
<evidence type="ECO:0000256" key="3">
    <source>
        <dbReference type="ARBA" id="ARBA00022989"/>
    </source>
</evidence>